<feature type="region of interest" description="Disordered" evidence="1">
    <location>
        <begin position="57"/>
        <end position="78"/>
    </location>
</feature>
<organism evidence="2 3">
    <name type="scientific">Clavibacter michiganensis subsp. michiganensis (strain NCPPB 382)</name>
    <dbReference type="NCBI Taxonomy" id="443906"/>
    <lineage>
        <taxon>Bacteria</taxon>
        <taxon>Bacillati</taxon>
        <taxon>Actinomycetota</taxon>
        <taxon>Actinomycetes</taxon>
        <taxon>Micrococcales</taxon>
        <taxon>Microbacteriaceae</taxon>
        <taxon>Clavibacter</taxon>
    </lineage>
</organism>
<dbReference type="Proteomes" id="UP000001564">
    <property type="component" value="Plasmid pCM1"/>
</dbReference>
<evidence type="ECO:0000313" key="2">
    <source>
        <dbReference type="EMBL" id="CAM98480.1"/>
    </source>
</evidence>
<sequence>MATGKRDRDSMVKPVTPGYRIEDESRKTFKAMADAVGAASSSHLLDLLASYIETDPATGRPVWWPEDDDREELPIDPT</sequence>
<evidence type="ECO:0000313" key="3">
    <source>
        <dbReference type="Proteomes" id="UP000001564"/>
    </source>
</evidence>
<dbReference type="EMBL" id="AM711865">
    <property type="protein sequence ID" value="CAM98480.1"/>
    <property type="molecule type" value="Genomic_DNA"/>
</dbReference>
<dbReference type="OrthoDB" id="4954170at2"/>
<proteinExistence type="predicted"/>
<gene>
    <name evidence="2" type="ordered locus">pCM1_0027</name>
</gene>
<protein>
    <submittedName>
        <fullName evidence="2">Uncharacterized protein</fullName>
    </submittedName>
</protein>
<dbReference type="KEGG" id="cmi:pCM1_0027"/>
<geneLocation type="plasmid" evidence="2 3">
    <name>pCM1</name>
</geneLocation>
<keyword evidence="3" id="KW-1185">Reference proteome</keyword>
<accession>A5CLL0</accession>
<dbReference type="RefSeq" id="WP_011931151.1">
    <property type="nucleotide sequence ID" value="NC_009478.1"/>
</dbReference>
<keyword evidence="2" id="KW-0614">Plasmid</keyword>
<reference evidence="2 3" key="1">
    <citation type="journal article" date="2008" name="J. Bacteriol.">
        <title>The genome sequence of the tomato-pathogenic actinomycete Clavibacter michiganensis subsp. michiganensis NCPPB382 reveals a large island involved in pathogenicity.</title>
        <authorList>
            <person name="Gartemann K.H."/>
            <person name="Abt B."/>
            <person name="Bekel T."/>
            <person name="Burger A."/>
            <person name="Engemann J."/>
            <person name="Flugel M."/>
            <person name="Gaigalat L."/>
            <person name="Goesmann A."/>
            <person name="Grafen I."/>
            <person name="Kalinowski J."/>
            <person name="Kaup O."/>
            <person name="Kirchner O."/>
            <person name="Krause L."/>
            <person name="Linke B."/>
            <person name="McHardy A."/>
            <person name="Meyer F."/>
            <person name="Pohle S."/>
            <person name="Ruckert C."/>
            <person name="Schneiker S."/>
            <person name="Zellermann E.M."/>
            <person name="Puhler A."/>
            <person name="Eichenlaub R."/>
            <person name="Kaiser O."/>
            <person name="Bartels D."/>
        </authorList>
    </citation>
    <scope>NUCLEOTIDE SEQUENCE [LARGE SCALE GENOMIC DNA]</scope>
    <source>
        <strain evidence="2 3">NCPPB 382</strain>
    </source>
</reference>
<name>A5CLL0_CLAM3</name>
<dbReference type="HOGENOM" id="CLU_195120_0_0_11"/>
<dbReference type="AlphaFoldDB" id="A5CLL0"/>
<evidence type="ECO:0000256" key="1">
    <source>
        <dbReference type="SAM" id="MobiDB-lite"/>
    </source>
</evidence>